<dbReference type="Pfam" id="PF12679">
    <property type="entry name" value="ABC2_membrane_2"/>
    <property type="match status" value="1"/>
</dbReference>
<reference evidence="2" key="2">
    <citation type="submission" date="2020-09" db="EMBL/GenBank/DDBJ databases">
        <authorList>
            <person name="Sun Q."/>
            <person name="Zhou Y."/>
        </authorList>
    </citation>
    <scope>NUCLEOTIDE SEQUENCE</scope>
    <source>
        <strain evidence="2">CGMCC 1.12698</strain>
    </source>
</reference>
<keyword evidence="1" id="KW-0472">Membrane</keyword>
<evidence type="ECO:0000256" key="1">
    <source>
        <dbReference type="SAM" id="Phobius"/>
    </source>
</evidence>
<feature type="transmembrane region" description="Helical" evidence="1">
    <location>
        <begin position="155"/>
        <end position="188"/>
    </location>
</feature>
<evidence type="ECO:0000313" key="2">
    <source>
        <dbReference type="EMBL" id="GGE82528.1"/>
    </source>
</evidence>
<dbReference type="Proteomes" id="UP000605259">
    <property type="component" value="Unassembled WGS sequence"/>
</dbReference>
<evidence type="ECO:0000313" key="3">
    <source>
        <dbReference type="Proteomes" id="UP000605259"/>
    </source>
</evidence>
<keyword evidence="3" id="KW-1185">Reference proteome</keyword>
<dbReference type="PANTHER" id="PTHR37305">
    <property type="entry name" value="INTEGRAL MEMBRANE PROTEIN-RELATED"/>
    <property type="match status" value="1"/>
</dbReference>
<sequence>MREFGSLVYNEMEKIYRKKRIAVIVLILLVLIPMFVYAQFRQVQTVVDRLGTDDWRIALQQRIVDSQNRLNSSGMPEEWKKWLKVQVEQWQYYLDHDIDPNSPGAATFVREFVQQSITLFLPLLVMIVAIDIVSGERSDGTIKLLLTRPVRRWKILLSKYVTVILLASLILFLLGVLSYLISGIIFGYKGWDLPVLSGFVIENGSLNTNYVHLIPQWQYILMAMGLAWFVCVVVGTISFMVSVLVRNTPAGMGIMLAALIAGNILKGFATAWEDAKYIFSVNLELTDYLAGQLPMIEGMTLSFSLMNLAVWGIVSLIISFVVFTRQDMLN</sequence>
<dbReference type="PANTHER" id="PTHR37305:SF2">
    <property type="entry name" value="BACITRACIN TRANSPORT PERMEASE PROTEIN BCRB"/>
    <property type="match status" value="1"/>
</dbReference>
<name>A0A917ESM5_9BACI</name>
<dbReference type="RefSeq" id="WP_188389810.1">
    <property type="nucleotide sequence ID" value="NZ_BMFK01000005.1"/>
</dbReference>
<accession>A0A917ESM5</accession>
<feature type="transmembrane region" description="Helical" evidence="1">
    <location>
        <begin position="252"/>
        <end position="272"/>
    </location>
</feature>
<protein>
    <submittedName>
        <fullName evidence="2">Bacitracin ABC transporter permease</fullName>
    </submittedName>
</protein>
<feature type="transmembrane region" description="Helical" evidence="1">
    <location>
        <begin position="21"/>
        <end position="40"/>
    </location>
</feature>
<comment type="caution">
    <text evidence="2">The sequence shown here is derived from an EMBL/GenBank/DDBJ whole genome shotgun (WGS) entry which is preliminary data.</text>
</comment>
<dbReference type="GO" id="GO:0140359">
    <property type="term" value="F:ABC-type transporter activity"/>
    <property type="evidence" value="ECO:0007669"/>
    <property type="project" value="InterPro"/>
</dbReference>
<dbReference type="EMBL" id="BMFK01000005">
    <property type="protein sequence ID" value="GGE82528.1"/>
    <property type="molecule type" value="Genomic_DNA"/>
</dbReference>
<organism evidence="2 3">
    <name type="scientific">Priestia taiwanensis</name>
    <dbReference type="NCBI Taxonomy" id="1347902"/>
    <lineage>
        <taxon>Bacteria</taxon>
        <taxon>Bacillati</taxon>
        <taxon>Bacillota</taxon>
        <taxon>Bacilli</taxon>
        <taxon>Bacillales</taxon>
        <taxon>Bacillaceae</taxon>
        <taxon>Priestia</taxon>
    </lineage>
</organism>
<proteinExistence type="predicted"/>
<gene>
    <name evidence="2" type="ORF">GCM10007140_35170</name>
</gene>
<reference evidence="2" key="1">
    <citation type="journal article" date="2014" name="Int. J. Syst. Evol. Microbiol.">
        <title>Complete genome sequence of Corynebacterium casei LMG S-19264T (=DSM 44701T), isolated from a smear-ripened cheese.</title>
        <authorList>
            <consortium name="US DOE Joint Genome Institute (JGI-PGF)"/>
            <person name="Walter F."/>
            <person name="Albersmeier A."/>
            <person name="Kalinowski J."/>
            <person name="Ruckert C."/>
        </authorList>
    </citation>
    <scope>NUCLEOTIDE SEQUENCE</scope>
    <source>
        <strain evidence="2">CGMCC 1.12698</strain>
    </source>
</reference>
<dbReference type="AlphaFoldDB" id="A0A917ESM5"/>
<keyword evidence="1" id="KW-0812">Transmembrane</keyword>
<feature type="transmembrane region" description="Helical" evidence="1">
    <location>
        <begin position="303"/>
        <end position="323"/>
    </location>
</feature>
<dbReference type="GO" id="GO:0005886">
    <property type="term" value="C:plasma membrane"/>
    <property type="evidence" value="ECO:0007669"/>
    <property type="project" value="UniProtKB-SubCell"/>
</dbReference>
<feature type="transmembrane region" description="Helical" evidence="1">
    <location>
        <begin position="112"/>
        <end position="134"/>
    </location>
</feature>
<keyword evidence="1" id="KW-1133">Transmembrane helix</keyword>
<feature type="transmembrane region" description="Helical" evidence="1">
    <location>
        <begin position="219"/>
        <end position="245"/>
    </location>
</feature>